<sequence length="179" mass="20526">MRETEQVKTETQMKSLWLLDFVDAKGQPHRLRLDPPKQPLNQANFQQVFIDETAISHIAGYYLSRYGRPVATYLALAGTDGVVDQATVKQIAEERREVLQLVFVDRKGRRRIRTVYGLKEMPTTENYKEILTMLIYTDSGIRWLVDNFGDPVMARVQRIVSEGHVGKVGPVRLIDPARL</sequence>
<name>A0ABW4CJM2_9LACO</name>
<gene>
    <name evidence="1" type="ORF">ACFQ4P_08270</name>
</gene>
<reference evidence="2" key="1">
    <citation type="journal article" date="2019" name="Int. J. Syst. Evol. Microbiol.">
        <title>The Global Catalogue of Microorganisms (GCM) 10K type strain sequencing project: providing services to taxonomists for standard genome sequencing and annotation.</title>
        <authorList>
            <consortium name="The Broad Institute Genomics Platform"/>
            <consortium name="The Broad Institute Genome Sequencing Center for Infectious Disease"/>
            <person name="Wu L."/>
            <person name="Ma J."/>
        </authorList>
    </citation>
    <scope>NUCLEOTIDE SEQUENCE [LARGE SCALE GENOMIC DNA]</scope>
    <source>
        <strain evidence="2">CCM 8980</strain>
    </source>
</reference>
<dbReference type="RefSeq" id="WP_203626563.1">
    <property type="nucleotide sequence ID" value="NZ_BOLQ01000006.1"/>
</dbReference>
<dbReference type="EMBL" id="JBHTOC010000011">
    <property type="protein sequence ID" value="MFD1430239.1"/>
    <property type="molecule type" value="Genomic_DNA"/>
</dbReference>
<organism evidence="1 2">
    <name type="scientific">Lacticaseibacillus mingshuiensis</name>
    <dbReference type="NCBI Taxonomy" id="2799574"/>
    <lineage>
        <taxon>Bacteria</taxon>
        <taxon>Bacillati</taxon>
        <taxon>Bacillota</taxon>
        <taxon>Bacilli</taxon>
        <taxon>Lactobacillales</taxon>
        <taxon>Lactobacillaceae</taxon>
        <taxon>Lacticaseibacillus</taxon>
    </lineage>
</organism>
<evidence type="ECO:0000313" key="2">
    <source>
        <dbReference type="Proteomes" id="UP001597196"/>
    </source>
</evidence>
<proteinExistence type="predicted"/>
<evidence type="ECO:0000313" key="1">
    <source>
        <dbReference type="EMBL" id="MFD1430239.1"/>
    </source>
</evidence>
<comment type="caution">
    <text evidence="1">The sequence shown here is derived from an EMBL/GenBank/DDBJ whole genome shotgun (WGS) entry which is preliminary data.</text>
</comment>
<keyword evidence="2" id="KW-1185">Reference proteome</keyword>
<protein>
    <submittedName>
        <fullName evidence="1">Uncharacterized protein</fullName>
    </submittedName>
</protein>
<accession>A0ABW4CJM2</accession>
<dbReference type="Proteomes" id="UP001597196">
    <property type="component" value="Unassembled WGS sequence"/>
</dbReference>